<comment type="caution">
    <text evidence="1">The sequence shown here is derived from an EMBL/GenBank/DDBJ whole genome shotgun (WGS) entry which is preliminary data.</text>
</comment>
<dbReference type="AlphaFoldDB" id="A0A7Y7WLT8"/>
<evidence type="ECO:0000313" key="1">
    <source>
        <dbReference type="EMBL" id="NWB50634.1"/>
    </source>
</evidence>
<reference evidence="1 2" key="1">
    <citation type="submission" date="2020-04" db="EMBL/GenBank/DDBJ databases">
        <title>Molecular characterization of pseudomonads from Agaricus bisporus reveal novel blotch 2 pathogens in Western Europe.</title>
        <authorList>
            <person name="Taparia T."/>
            <person name="Krijger M."/>
            <person name="Haynes E."/>
            <person name="Elpinstone J.G."/>
            <person name="Noble R."/>
            <person name="Van Der Wolf J."/>
        </authorList>
    </citation>
    <scope>NUCLEOTIDE SEQUENCE [LARGE SCALE GENOMIC DNA]</scope>
    <source>
        <strain evidence="1 2">F1001</strain>
    </source>
</reference>
<sequence>MYSVTLASFRTDGTVLLLKDLLEVIPDNDWVWSVLEFQGVGCAPNDLSMDEYEDFLRSQEKGDIMAWEQLLEFALPMEQTFNCLVIAVNTTTEIIKPAGFEIVPETYVLAIEAFDSTNWKLWSDNPEIIRAVRQLPNVRLLNKDSN</sequence>
<name>A0A7Y7WLT8_9PSED</name>
<dbReference type="Proteomes" id="UP000582981">
    <property type="component" value="Unassembled WGS sequence"/>
</dbReference>
<dbReference type="EMBL" id="JACAPU010000046">
    <property type="protein sequence ID" value="NWB50634.1"/>
    <property type="molecule type" value="Genomic_DNA"/>
</dbReference>
<proteinExistence type="predicted"/>
<evidence type="ECO:0000313" key="2">
    <source>
        <dbReference type="Proteomes" id="UP000582981"/>
    </source>
</evidence>
<organism evidence="1 2">
    <name type="scientific">Pseudomonas gingeri</name>
    <dbReference type="NCBI Taxonomy" id="117681"/>
    <lineage>
        <taxon>Bacteria</taxon>
        <taxon>Pseudomonadati</taxon>
        <taxon>Pseudomonadota</taxon>
        <taxon>Gammaproteobacteria</taxon>
        <taxon>Pseudomonadales</taxon>
        <taxon>Pseudomonadaceae</taxon>
        <taxon>Pseudomonas</taxon>
    </lineage>
</organism>
<accession>A0A7Y7WLT8</accession>
<dbReference type="RefSeq" id="WP_103497664.1">
    <property type="nucleotide sequence ID" value="NZ_JACAPU010000046.1"/>
</dbReference>
<gene>
    <name evidence="1" type="ORF">HX829_29605</name>
</gene>
<protein>
    <submittedName>
        <fullName evidence="1">Uncharacterized protein</fullName>
    </submittedName>
</protein>